<sequence length="125" mass="14114">MWKRLEEVAPNHRVLPPPNTSQRAVNRAQRSEVEHGGGDGVQVPQRTNPGSHHSPSNAICRPKLKCVQTLDVVFSVVDVYTRERQNDPNTCLRNRSSGTRCSLKVKFDRTTPDIEVDSDFHSVRN</sequence>
<dbReference type="EMBL" id="CADEAL010001945">
    <property type="protein sequence ID" value="CAB1436816.1"/>
    <property type="molecule type" value="Genomic_DNA"/>
</dbReference>
<feature type="compositionally biased region" description="Polar residues" evidence="1">
    <location>
        <begin position="44"/>
        <end position="57"/>
    </location>
</feature>
<name>A0A9N7UV04_PLEPL</name>
<feature type="compositionally biased region" description="Basic and acidic residues" evidence="1">
    <location>
        <begin position="1"/>
        <end position="10"/>
    </location>
</feature>
<protein>
    <submittedName>
        <fullName evidence="2">Uncharacterized protein</fullName>
    </submittedName>
</protein>
<accession>A0A9N7UV04</accession>
<organism evidence="2 3">
    <name type="scientific">Pleuronectes platessa</name>
    <name type="common">European plaice</name>
    <dbReference type="NCBI Taxonomy" id="8262"/>
    <lineage>
        <taxon>Eukaryota</taxon>
        <taxon>Metazoa</taxon>
        <taxon>Chordata</taxon>
        <taxon>Craniata</taxon>
        <taxon>Vertebrata</taxon>
        <taxon>Euteleostomi</taxon>
        <taxon>Actinopterygii</taxon>
        <taxon>Neopterygii</taxon>
        <taxon>Teleostei</taxon>
        <taxon>Neoteleostei</taxon>
        <taxon>Acanthomorphata</taxon>
        <taxon>Carangaria</taxon>
        <taxon>Pleuronectiformes</taxon>
        <taxon>Pleuronectoidei</taxon>
        <taxon>Pleuronectidae</taxon>
        <taxon>Pleuronectes</taxon>
    </lineage>
</organism>
<keyword evidence="3" id="KW-1185">Reference proteome</keyword>
<evidence type="ECO:0000313" key="2">
    <source>
        <dbReference type="EMBL" id="CAB1436816.1"/>
    </source>
</evidence>
<reference evidence="2" key="1">
    <citation type="submission" date="2020-03" db="EMBL/GenBank/DDBJ databases">
        <authorList>
            <person name="Weist P."/>
        </authorList>
    </citation>
    <scope>NUCLEOTIDE SEQUENCE</scope>
</reference>
<proteinExistence type="predicted"/>
<dbReference type="Proteomes" id="UP001153269">
    <property type="component" value="Unassembled WGS sequence"/>
</dbReference>
<comment type="caution">
    <text evidence="2">The sequence shown here is derived from an EMBL/GenBank/DDBJ whole genome shotgun (WGS) entry which is preliminary data.</text>
</comment>
<gene>
    <name evidence="2" type="ORF">PLEPLA_LOCUS24849</name>
</gene>
<feature type="region of interest" description="Disordered" evidence="1">
    <location>
        <begin position="1"/>
        <end position="58"/>
    </location>
</feature>
<evidence type="ECO:0000256" key="1">
    <source>
        <dbReference type="SAM" id="MobiDB-lite"/>
    </source>
</evidence>
<evidence type="ECO:0000313" key="3">
    <source>
        <dbReference type="Proteomes" id="UP001153269"/>
    </source>
</evidence>
<dbReference type="AlphaFoldDB" id="A0A9N7UV04"/>